<reference evidence="1 2" key="1">
    <citation type="submission" date="2019-09" db="EMBL/GenBank/DDBJ databases">
        <authorList>
            <person name="Leyn A S."/>
        </authorList>
    </citation>
    <scope>NUCLEOTIDE SEQUENCE [LARGE SCALE GENOMIC DNA]</scope>
    <source>
        <strain evidence="1">AA231_1</strain>
    </source>
</reference>
<evidence type="ECO:0000313" key="1">
    <source>
        <dbReference type="EMBL" id="VVJ19510.1"/>
    </source>
</evidence>
<keyword evidence="2" id="KW-1185">Reference proteome</keyword>
<proteinExistence type="predicted"/>
<dbReference type="GO" id="GO:0003677">
    <property type="term" value="F:DNA binding"/>
    <property type="evidence" value="ECO:0007669"/>
    <property type="project" value="InterPro"/>
</dbReference>
<dbReference type="Gene3D" id="1.10.10.10">
    <property type="entry name" value="Winged helix-like DNA-binding domain superfamily/Winged helix DNA-binding domain"/>
    <property type="match status" value="1"/>
</dbReference>
<organism evidence="1 2">
    <name type="scientific">Amycolatopsis camponoti</name>
    <dbReference type="NCBI Taxonomy" id="2606593"/>
    <lineage>
        <taxon>Bacteria</taxon>
        <taxon>Bacillati</taxon>
        <taxon>Actinomycetota</taxon>
        <taxon>Actinomycetes</taxon>
        <taxon>Pseudonocardiales</taxon>
        <taxon>Pseudonocardiaceae</taxon>
        <taxon>Amycolatopsis</taxon>
    </lineage>
</organism>
<gene>
    <name evidence="1" type="ORF">AA23TX_04531</name>
</gene>
<dbReference type="InterPro" id="IPR016032">
    <property type="entry name" value="Sig_transdc_resp-reg_C-effctor"/>
</dbReference>
<dbReference type="AlphaFoldDB" id="A0A6I8LR11"/>
<evidence type="ECO:0008006" key="3">
    <source>
        <dbReference type="Google" id="ProtNLM"/>
    </source>
</evidence>
<accession>A0A6I8LR11</accession>
<name>A0A6I8LR11_9PSEU</name>
<dbReference type="GO" id="GO:0006355">
    <property type="term" value="P:regulation of DNA-templated transcription"/>
    <property type="evidence" value="ECO:0007669"/>
    <property type="project" value="InterPro"/>
</dbReference>
<dbReference type="RefSeq" id="WP_155544766.1">
    <property type="nucleotide sequence ID" value="NZ_CABVGP010000002.1"/>
</dbReference>
<sequence length="52" mass="5491">MNVLLTEAELRVAELAADATGIEAIAEVLGVRPEDAAGVLETVYRKLGPAKR</sequence>
<dbReference type="EMBL" id="CABVGP010000002">
    <property type="protein sequence ID" value="VVJ19510.1"/>
    <property type="molecule type" value="Genomic_DNA"/>
</dbReference>
<protein>
    <recommendedName>
        <fullName evidence="3">HTH luxR-type domain-containing protein</fullName>
    </recommendedName>
</protein>
<evidence type="ECO:0000313" key="2">
    <source>
        <dbReference type="Proteomes" id="UP000399805"/>
    </source>
</evidence>
<dbReference type="InterPro" id="IPR036388">
    <property type="entry name" value="WH-like_DNA-bd_sf"/>
</dbReference>
<dbReference type="SUPFAM" id="SSF46894">
    <property type="entry name" value="C-terminal effector domain of the bipartite response regulators"/>
    <property type="match status" value="1"/>
</dbReference>
<dbReference type="Proteomes" id="UP000399805">
    <property type="component" value="Unassembled WGS sequence"/>
</dbReference>